<comment type="caution">
    <text evidence="8">The sequence shown here is derived from an EMBL/GenBank/DDBJ whole genome shotgun (WGS) entry which is preliminary data.</text>
</comment>
<dbReference type="InterPro" id="IPR018485">
    <property type="entry name" value="FGGY_C"/>
</dbReference>
<evidence type="ECO:0000256" key="1">
    <source>
        <dbReference type="ARBA" id="ARBA00022679"/>
    </source>
</evidence>
<keyword evidence="2" id="KW-0547">Nucleotide-binding</keyword>
<dbReference type="CDD" id="cd07771">
    <property type="entry name" value="ASKHA_NBD_FGGY_RhaB-like"/>
    <property type="match status" value="1"/>
</dbReference>
<sequence length="497" mass="54452">MGIVMALPSLIRGMSSRVAIDIGTSTGKIYYGRLDGELDVTEAYRFETNPSTVDGRLVWDIESLTTEIVAGLESVIEETGSVASVAIDTTAGDFGLIEDGELQSDPYCYLDQSLYSKEDDLLECVPRREIFRRTGHHGVPNSYYYQYHEDPESFERADELVMLPQLLSWKLGAEPVGETSFGVTLRMMDIRTGEWETDLLSELDLPTDVLPEVADAGTDIGSVDPSLSESFSGETDVYLAPSHDTAAAMASIPFEPESPGFLCTGSWLIPGLELTEPVIDDAAFDVPSSNELSVGGRIRYIRNTPGFSLLEHCRDTWRRTGGRYEYDELTAAARDAEAFRSIVDTLDDLFFEAQATGDVVAAIETYCRDTGQPVPETEGEITRCLLESLAIRTALVLERLMAAAETYTDRLHLVGGGVENELFCQLVASATGLEVKAGPTEATAIGNLLSQFVASGDIASYEQGRKIVDETVDFDYYEPRNTSTWDDALQQATETIT</sequence>
<dbReference type="AlphaFoldDB" id="A0A3N6M010"/>
<reference evidence="8 9" key="1">
    <citation type="submission" date="2018-10" db="EMBL/GenBank/DDBJ databases">
        <title>Natrarchaeobius chitinivorans gen. nov., sp. nov., and Natrarchaeobius haloalkaliphilus sp. nov., alkaliphilic, chitin-utilizing haloarchaea from hypersaline alkaline lakes.</title>
        <authorList>
            <person name="Sorokin D.Y."/>
            <person name="Elcheninov A.G."/>
            <person name="Kostrikina N.A."/>
            <person name="Bale N.J."/>
            <person name="Sinninghe Damste J.S."/>
            <person name="Khijniak T.V."/>
            <person name="Kublanov I.V."/>
            <person name="Toshchakov S.V."/>
        </authorList>
    </citation>
    <scope>NUCLEOTIDE SEQUENCE [LARGE SCALE GENOMIC DNA]</scope>
    <source>
        <strain evidence="8 9">AArcht4T</strain>
    </source>
</reference>
<evidence type="ECO:0000313" key="9">
    <source>
        <dbReference type="Proteomes" id="UP000282323"/>
    </source>
</evidence>
<evidence type="ECO:0000313" key="8">
    <source>
        <dbReference type="EMBL" id="RQG93574.1"/>
    </source>
</evidence>
<keyword evidence="4" id="KW-0067">ATP-binding</keyword>
<dbReference type="InterPro" id="IPR013449">
    <property type="entry name" value="Rhamnulokinase"/>
</dbReference>
<dbReference type="PANTHER" id="PTHR43095">
    <property type="entry name" value="SUGAR KINASE"/>
    <property type="match status" value="1"/>
</dbReference>
<feature type="domain" description="Carbohydrate kinase FGGY C-terminal" evidence="7">
    <location>
        <begin position="263"/>
        <end position="454"/>
    </location>
</feature>
<organism evidence="8 9">
    <name type="scientific">Natrarchaeobius chitinivorans</name>
    <dbReference type="NCBI Taxonomy" id="1679083"/>
    <lineage>
        <taxon>Archaea</taxon>
        <taxon>Methanobacteriati</taxon>
        <taxon>Methanobacteriota</taxon>
        <taxon>Stenosarchaea group</taxon>
        <taxon>Halobacteria</taxon>
        <taxon>Halobacteriales</taxon>
        <taxon>Natrialbaceae</taxon>
        <taxon>Natrarchaeobius</taxon>
    </lineage>
</organism>
<dbReference type="GO" id="GO:0019301">
    <property type="term" value="P:rhamnose catabolic process"/>
    <property type="evidence" value="ECO:0007669"/>
    <property type="project" value="InterPro"/>
</dbReference>
<protein>
    <submittedName>
        <fullName evidence="8">Rhamnulokinase</fullName>
    </submittedName>
</protein>
<evidence type="ECO:0000256" key="2">
    <source>
        <dbReference type="ARBA" id="ARBA00022741"/>
    </source>
</evidence>
<dbReference type="Proteomes" id="UP000282323">
    <property type="component" value="Unassembled WGS sequence"/>
</dbReference>
<proteinExistence type="predicted"/>
<dbReference type="PANTHER" id="PTHR43095:SF2">
    <property type="entry name" value="GLUCONOKINASE"/>
    <property type="match status" value="1"/>
</dbReference>
<dbReference type="Pfam" id="PF02782">
    <property type="entry name" value="FGGY_C"/>
    <property type="match status" value="1"/>
</dbReference>
<evidence type="ECO:0000256" key="4">
    <source>
        <dbReference type="ARBA" id="ARBA00022840"/>
    </source>
</evidence>
<evidence type="ECO:0000259" key="6">
    <source>
        <dbReference type="Pfam" id="PF00370"/>
    </source>
</evidence>
<dbReference type="InterPro" id="IPR043129">
    <property type="entry name" value="ATPase_NBD"/>
</dbReference>
<dbReference type="Pfam" id="PF00370">
    <property type="entry name" value="FGGY_N"/>
    <property type="match status" value="1"/>
</dbReference>
<name>A0A3N6M010_NATCH</name>
<keyword evidence="5" id="KW-0684">Rhamnose metabolism</keyword>
<dbReference type="InterPro" id="IPR050406">
    <property type="entry name" value="FGGY_Carb_Kinase"/>
</dbReference>
<dbReference type="Gene3D" id="3.30.420.40">
    <property type="match status" value="2"/>
</dbReference>
<gene>
    <name evidence="8" type="ORF">EA473_14705</name>
</gene>
<dbReference type="InterPro" id="IPR018484">
    <property type="entry name" value="FGGY_N"/>
</dbReference>
<feature type="domain" description="Carbohydrate kinase FGGY N-terminal" evidence="6">
    <location>
        <begin position="149"/>
        <end position="231"/>
    </location>
</feature>
<dbReference type="EMBL" id="REGA01000013">
    <property type="protein sequence ID" value="RQG93574.1"/>
    <property type="molecule type" value="Genomic_DNA"/>
</dbReference>
<dbReference type="GO" id="GO:0008993">
    <property type="term" value="F:rhamnulokinase activity"/>
    <property type="evidence" value="ECO:0007669"/>
    <property type="project" value="InterPro"/>
</dbReference>
<keyword evidence="3 8" id="KW-0418">Kinase</keyword>
<keyword evidence="9" id="KW-1185">Reference proteome</keyword>
<evidence type="ECO:0000256" key="5">
    <source>
        <dbReference type="ARBA" id="ARBA00023308"/>
    </source>
</evidence>
<dbReference type="GO" id="GO:0005524">
    <property type="term" value="F:ATP binding"/>
    <property type="evidence" value="ECO:0007669"/>
    <property type="project" value="UniProtKB-KW"/>
</dbReference>
<dbReference type="SUPFAM" id="SSF53067">
    <property type="entry name" value="Actin-like ATPase domain"/>
    <property type="match status" value="2"/>
</dbReference>
<evidence type="ECO:0000259" key="7">
    <source>
        <dbReference type="Pfam" id="PF02782"/>
    </source>
</evidence>
<keyword evidence="1" id="KW-0808">Transferase</keyword>
<evidence type="ECO:0000256" key="3">
    <source>
        <dbReference type="ARBA" id="ARBA00022777"/>
    </source>
</evidence>
<accession>A0A3N6M010</accession>